<sequence>MFKHFLMPTDGSAISTAILRPCIQFAKECGASITAVHVIPEFHVLTYQVEMLEATREQFRQDSIAHAQRYLAEIEQCARELGVPCKTLALHHEQPYEAIIQSAREQGCDLICMASHGRRGVKGMLLGSETQKVLTHSQIPVLVFR</sequence>
<dbReference type="Pfam" id="PF00582">
    <property type="entry name" value="Usp"/>
    <property type="match status" value="1"/>
</dbReference>
<comment type="similarity">
    <text evidence="1">Belongs to the universal stress protein A family.</text>
</comment>
<proteinExistence type="inferred from homology"/>
<feature type="domain" description="UspA" evidence="2">
    <location>
        <begin position="1"/>
        <end position="145"/>
    </location>
</feature>
<reference evidence="3" key="1">
    <citation type="submission" date="2021-07" db="EMBL/GenBank/DDBJ databases">
        <title>Characterization of violacein-producing bacteria and related species.</title>
        <authorList>
            <person name="Wilson H.S."/>
            <person name="De Leon M.E."/>
        </authorList>
    </citation>
    <scope>NUCLEOTIDE SEQUENCE</scope>
    <source>
        <strain evidence="3">HSC-15S17</strain>
    </source>
</reference>
<dbReference type="InterPro" id="IPR006016">
    <property type="entry name" value="UspA"/>
</dbReference>
<dbReference type="AlphaFoldDB" id="A0AA41HE41"/>
<dbReference type="EMBL" id="JAHTGR010000011">
    <property type="protein sequence ID" value="MBV6323327.1"/>
    <property type="molecule type" value="Genomic_DNA"/>
</dbReference>
<evidence type="ECO:0000313" key="3">
    <source>
        <dbReference type="EMBL" id="MBV6323327.1"/>
    </source>
</evidence>
<dbReference type="RefSeq" id="WP_217944032.1">
    <property type="nucleotide sequence ID" value="NZ_JAHTGR010000011.1"/>
</dbReference>
<protein>
    <submittedName>
        <fullName evidence="4">Nucleotide-binding universal stress UspA family protein</fullName>
    </submittedName>
    <submittedName>
        <fullName evidence="3">Universal stress protein</fullName>
    </submittedName>
</protein>
<evidence type="ECO:0000259" key="2">
    <source>
        <dbReference type="Pfam" id="PF00582"/>
    </source>
</evidence>
<accession>A0AA41HE41</accession>
<evidence type="ECO:0000313" key="4">
    <source>
        <dbReference type="EMBL" id="MCP2007722.1"/>
    </source>
</evidence>
<name>A0AA41HE41_9BURK</name>
<evidence type="ECO:0000313" key="5">
    <source>
        <dbReference type="Proteomes" id="UP001155901"/>
    </source>
</evidence>
<dbReference type="Proteomes" id="UP001162889">
    <property type="component" value="Unassembled WGS sequence"/>
</dbReference>
<dbReference type="EMBL" id="JALJZU010000002">
    <property type="protein sequence ID" value="MCP2007722.1"/>
    <property type="molecule type" value="Genomic_DNA"/>
</dbReference>
<dbReference type="PANTHER" id="PTHR46268">
    <property type="entry name" value="STRESS RESPONSE PROTEIN NHAX"/>
    <property type="match status" value="1"/>
</dbReference>
<evidence type="ECO:0000313" key="6">
    <source>
        <dbReference type="Proteomes" id="UP001162889"/>
    </source>
</evidence>
<keyword evidence="6" id="KW-1185">Reference proteome</keyword>
<organism evidence="3 5">
    <name type="scientific">Duganella violaceipulchra</name>
    <dbReference type="NCBI Taxonomy" id="2849652"/>
    <lineage>
        <taxon>Bacteria</taxon>
        <taxon>Pseudomonadati</taxon>
        <taxon>Pseudomonadota</taxon>
        <taxon>Betaproteobacteria</taxon>
        <taxon>Burkholderiales</taxon>
        <taxon>Oxalobacteraceae</taxon>
        <taxon>Telluria group</taxon>
        <taxon>Duganella</taxon>
    </lineage>
</organism>
<comment type="caution">
    <text evidence="3">The sequence shown here is derived from an EMBL/GenBank/DDBJ whole genome shotgun (WGS) entry which is preliminary data.</text>
</comment>
<reference evidence="4" key="2">
    <citation type="submission" date="2022-03" db="EMBL/GenBank/DDBJ databases">
        <title>Genome Encyclopedia of Bacteria and Archaea VI: Functional Genomics of Type Strains.</title>
        <authorList>
            <person name="Whitman W."/>
        </authorList>
    </citation>
    <scope>NUCLEOTIDE SEQUENCE</scope>
    <source>
        <strain evidence="4">HSC-15S17</strain>
    </source>
</reference>
<dbReference type="Proteomes" id="UP001155901">
    <property type="component" value="Unassembled WGS sequence"/>
</dbReference>
<dbReference type="CDD" id="cd00293">
    <property type="entry name" value="USP-like"/>
    <property type="match status" value="1"/>
</dbReference>
<evidence type="ECO:0000256" key="1">
    <source>
        <dbReference type="ARBA" id="ARBA00008791"/>
    </source>
</evidence>
<dbReference type="PANTHER" id="PTHR46268:SF6">
    <property type="entry name" value="UNIVERSAL STRESS PROTEIN UP12"/>
    <property type="match status" value="1"/>
</dbReference>
<gene>
    <name evidence="3" type="ORF">KVP70_20540</name>
    <name evidence="4" type="ORF">L1274_001415</name>
</gene>